<keyword evidence="2" id="KW-0964">Secreted</keyword>
<dbReference type="InterPro" id="IPR012674">
    <property type="entry name" value="Calycin"/>
</dbReference>
<evidence type="ECO:0000256" key="5">
    <source>
        <dbReference type="SAM" id="MobiDB-lite"/>
    </source>
</evidence>
<evidence type="ECO:0000256" key="3">
    <source>
        <dbReference type="ARBA" id="ARBA00022729"/>
    </source>
</evidence>
<protein>
    <submittedName>
        <fullName evidence="7">Alpha-1-acid glycoprotein-like protein</fullName>
    </submittedName>
</protein>
<accession>A0AAD3RF33</accession>
<keyword evidence="8" id="KW-1185">Reference proteome</keyword>
<feature type="signal peptide" evidence="6">
    <location>
        <begin position="1"/>
        <end position="18"/>
    </location>
</feature>
<dbReference type="PANTHER" id="PTHR11967:SF2">
    <property type="entry name" value="ALPHA-1-ACID GLYCOPROTEIN 1"/>
    <property type="match status" value="1"/>
</dbReference>
<dbReference type="GO" id="GO:0005576">
    <property type="term" value="C:extracellular region"/>
    <property type="evidence" value="ECO:0007669"/>
    <property type="project" value="UniProtKB-SubCell"/>
</dbReference>
<comment type="subcellular location">
    <subcellularLocation>
        <location evidence="1">Secreted</location>
    </subcellularLocation>
</comment>
<dbReference type="Proteomes" id="UP001279410">
    <property type="component" value="Unassembled WGS sequence"/>
</dbReference>
<keyword evidence="3 6" id="KW-0732">Signal</keyword>
<evidence type="ECO:0000256" key="6">
    <source>
        <dbReference type="SAM" id="SignalP"/>
    </source>
</evidence>
<dbReference type="AlphaFoldDB" id="A0AAD3RF33"/>
<keyword evidence="4" id="KW-0325">Glycoprotein</keyword>
<evidence type="ECO:0000313" key="7">
    <source>
        <dbReference type="EMBL" id="GLD66317.1"/>
    </source>
</evidence>
<feature type="region of interest" description="Disordered" evidence="5">
    <location>
        <begin position="170"/>
        <end position="192"/>
    </location>
</feature>
<gene>
    <name evidence="7" type="ORF">AKAME5_001772100</name>
</gene>
<name>A0AAD3RF33_LATJO</name>
<dbReference type="PANTHER" id="PTHR11967">
    <property type="entry name" value="ALPHA-1-ACID GLYCOPROTEIN"/>
    <property type="match status" value="1"/>
</dbReference>
<evidence type="ECO:0000256" key="4">
    <source>
        <dbReference type="ARBA" id="ARBA00023180"/>
    </source>
</evidence>
<dbReference type="EMBL" id="BRZM01000091">
    <property type="protein sequence ID" value="GLD66317.1"/>
    <property type="molecule type" value="Genomic_DNA"/>
</dbReference>
<dbReference type="SUPFAM" id="SSF50814">
    <property type="entry name" value="Lipocalins"/>
    <property type="match status" value="1"/>
</dbReference>
<organism evidence="7 8">
    <name type="scientific">Lates japonicus</name>
    <name type="common">Japanese lates</name>
    <dbReference type="NCBI Taxonomy" id="270547"/>
    <lineage>
        <taxon>Eukaryota</taxon>
        <taxon>Metazoa</taxon>
        <taxon>Chordata</taxon>
        <taxon>Craniata</taxon>
        <taxon>Vertebrata</taxon>
        <taxon>Euteleostomi</taxon>
        <taxon>Actinopterygii</taxon>
        <taxon>Neopterygii</taxon>
        <taxon>Teleostei</taxon>
        <taxon>Neoteleostei</taxon>
        <taxon>Acanthomorphata</taxon>
        <taxon>Carangaria</taxon>
        <taxon>Carangaria incertae sedis</taxon>
        <taxon>Centropomidae</taxon>
        <taxon>Lates</taxon>
    </lineage>
</organism>
<reference evidence="7" key="1">
    <citation type="submission" date="2022-08" db="EMBL/GenBank/DDBJ databases">
        <title>Genome sequencing of akame (Lates japonicus).</title>
        <authorList>
            <person name="Hashiguchi Y."/>
            <person name="Takahashi H."/>
        </authorList>
    </citation>
    <scope>NUCLEOTIDE SEQUENCE</scope>
    <source>
        <strain evidence="7">Kochi</strain>
    </source>
</reference>
<evidence type="ECO:0000313" key="8">
    <source>
        <dbReference type="Proteomes" id="UP001279410"/>
    </source>
</evidence>
<dbReference type="Gene3D" id="2.40.128.20">
    <property type="match status" value="1"/>
</dbReference>
<evidence type="ECO:0000256" key="2">
    <source>
        <dbReference type="ARBA" id="ARBA00022525"/>
    </source>
</evidence>
<comment type="caution">
    <text evidence="7">The sequence shown here is derived from an EMBL/GenBank/DDBJ whole genome shotgun (WGS) entry which is preliminary data.</text>
</comment>
<feature type="chain" id="PRO_5041987259" evidence="6">
    <location>
        <begin position="19"/>
        <end position="192"/>
    </location>
</feature>
<sequence length="192" mass="21423">MFAVCGIALLCLVSLTHSAPLACNESLQPLDQLDHHQLEGSWVLVAAGLRDAAHLGHFKTRDSAVIKFASAGEASKMSFTRIFGFNDSCHYLHSNISLEGSSFSFEKINITVTFLYTSCPDCVVMRFDNESKEPLRVYLFSKRRDVEQKEMEEFGAQVACLNMLPPERMDPTKELCPENVTRGEEKAEGQKA</sequence>
<evidence type="ECO:0000256" key="1">
    <source>
        <dbReference type="ARBA" id="ARBA00004613"/>
    </source>
</evidence>
<proteinExistence type="predicted"/>